<keyword evidence="3 6" id="KW-0812">Transmembrane</keyword>
<accession>A0A4R1RH17</accession>
<feature type="transmembrane region" description="Helical" evidence="6">
    <location>
        <begin position="80"/>
        <end position="105"/>
    </location>
</feature>
<dbReference type="GO" id="GO:0005886">
    <property type="term" value="C:plasma membrane"/>
    <property type="evidence" value="ECO:0007669"/>
    <property type="project" value="UniProtKB-SubCell"/>
</dbReference>
<evidence type="ECO:0000256" key="1">
    <source>
        <dbReference type="ARBA" id="ARBA00004651"/>
    </source>
</evidence>
<dbReference type="Proteomes" id="UP000295455">
    <property type="component" value="Unassembled WGS sequence"/>
</dbReference>
<gene>
    <name evidence="7" type="ORF">EV196_106201</name>
</gene>
<comment type="caution">
    <text evidence="7">The sequence shown here is derived from an EMBL/GenBank/DDBJ whole genome shotgun (WGS) entry which is preliminary data.</text>
</comment>
<sequence>MSQLKKGALLNYTTIFLTNVVGLFITPFILNHVGNSEYGIYITIGALVGTISVLDLGLNNTIVRFVAKYRAENDRKGEENFLATTMLIYTVISAMVFIFGFIFYGYIDSYFTKMNAEEIQIAKTIFILLIFNIAIGLPGGSFTGICYGYEVFVFPKSVNLIRYILRTITVIGVLTLGGKAIALVVIDTVYNAVFLCIEIYYVFYKLKVRFKLHEFEIKYIKQIFGYSLWIFVFGLVAMFQWKAGHWVLGRIATPEVLTIYGLGITLGTYYGAFSTAISSLFLPRATQMTVNNASAEELTDVMIKIGRLSFIVLMYIFIAFLLYGNEFVFLWVGSELGVQGTHEIWLIALIIMIAYTVPLIQSFANLILEAKNKLAFKAKIYLSFMIIGAFTGGVLAKKYNAIGMISGTVFGWMLVQNIMNYYYYKKINLNILRFFKEIFHKTGFALLIIAVIGFIINFVPGYNWMSFVVKGFVYTVTYIGILYVLGMRDSEKQLLDPIFIKLKKYNK</sequence>
<dbReference type="PANTHER" id="PTHR30250:SF26">
    <property type="entry name" value="PSMA PROTEIN"/>
    <property type="match status" value="1"/>
</dbReference>
<reference evidence="7 8" key="1">
    <citation type="submission" date="2019-03" db="EMBL/GenBank/DDBJ databases">
        <title>Genomic Encyclopedia of Type Strains, Phase IV (KMG-IV): sequencing the most valuable type-strain genomes for metagenomic binning, comparative biology and taxonomic classification.</title>
        <authorList>
            <person name="Goeker M."/>
        </authorList>
    </citation>
    <scope>NUCLEOTIDE SEQUENCE [LARGE SCALE GENOMIC DNA]</scope>
    <source>
        <strain evidence="7 8">DSM 18792</strain>
    </source>
</reference>
<evidence type="ECO:0000256" key="5">
    <source>
        <dbReference type="ARBA" id="ARBA00023136"/>
    </source>
</evidence>
<protein>
    <submittedName>
        <fullName evidence="7">O-antigen/teichoic acid export membrane protein</fullName>
    </submittedName>
</protein>
<feature type="transmembrane region" description="Helical" evidence="6">
    <location>
        <begin position="183"/>
        <end position="203"/>
    </location>
</feature>
<keyword evidence="2" id="KW-1003">Cell membrane</keyword>
<feature type="transmembrane region" description="Helical" evidence="6">
    <location>
        <begin position="344"/>
        <end position="368"/>
    </location>
</feature>
<proteinExistence type="predicted"/>
<keyword evidence="8" id="KW-1185">Reference proteome</keyword>
<feature type="transmembrane region" description="Helical" evidence="6">
    <location>
        <begin position="402"/>
        <end position="423"/>
    </location>
</feature>
<feature type="transmembrane region" description="Helical" evidence="6">
    <location>
        <begin position="38"/>
        <end position="59"/>
    </location>
</feature>
<dbReference type="EMBL" id="SLUP01000006">
    <property type="protein sequence ID" value="TCL65010.1"/>
    <property type="molecule type" value="Genomic_DNA"/>
</dbReference>
<feature type="transmembrane region" description="Helical" evidence="6">
    <location>
        <begin position="160"/>
        <end position="177"/>
    </location>
</feature>
<dbReference type="InterPro" id="IPR050833">
    <property type="entry name" value="Poly_Biosynth_Transport"/>
</dbReference>
<keyword evidence="5 6" id="KW-0472">Membrane</keyword>
<evidence type="ECO:0000313" key="8">
    <source>
        <dbReference type="Proteomes" id="UP000295455"/>
    </source>
</evidence>
<feature type="transmembrane region" description="Helical" evidence="6">
    <location>
        <begin position="12"/>
        <end position="32"/>
    </location>
</feature>
<evidence type="ECO:0000256" key="4">
    <source>
        <dbReference type="ARBA" id="ARBA00022989"/>
    </source>
</evidence>
<evidence type="ECO:0000256" key="6">
    <source>
        <dbReference type="SAM" id="Phobius"/>
    </source>
</evidence>
<dbReference type="RefSeq" id="WP_165876171.1">
    <property type="nucleotide sequence ID" value="NZ_OX156936.1"/>
</dbReference>
<feature type="transmembrane region" description="Helical" evidence="6">
    <location>
        <begin position="444"/>
        <end position="461"/>
    </location>
</feature>
<feature type="transmembrane region" description="Helical" evidence="6">
    <location>
        <begin position="467"/>
        <end position="485"/>
    </location>
</feature>
<dbReference type="PANTHER" id="PTHR30250">
    <property type="entry name" value="PST FAMILY PREDICTED COLANIC ACID TRANSPORTER"/>
    <property type="match status" value="1"/>
</dbReference>
<feature type="transmembrane region" description="Helical" evidence="6">
    <location>
        <begin position="310"/>
        <end position="332"/>
    </location>
</feature>
<dbReference type="Pfam" id="PF01943">
    <property type="entry name" value="Polysacc_synt"/>
    <property type="match status" value="1"/>
</dbReference>
<feature type="transmembrane region" description="Helical" evidence="6">
    <location>
        <begin position="380"/>
        <end position="396"/>
    </location>
</feature>
<evidence type="ECO:0000256" key="3">
    <source>
        <dbReference type="ARBA" id="ARBA00022692"/>
    </source>
</evidence>
<dbReference type="InterPro" id="IPR002797">
    <property type="entry name" value="Polysacc_synth"/>
</dbReference>
<feature type="transmembrane region" description="Helical" evidence="6">
    <location>
        <begin position="259"/>
        <end position="282"/>
    </location>
</feature>
<name>A0A4R1RH17_9FLAO</name>
<comment type="subcellular location">
    <subcellularLocation>
        <location evidence="1">Cell membrane</location>
        <topology evidence="1">Multi-pass membrane protein</topology>
    </subcellularLocation>
</comment>
<feature type="transmembrane region" description="Helical" evidence="6">
    <location>
        <begin position="125"/>
        <end position="148"/>
    </location>
</feature>
<evidence type="ECO:0000313" key="7">
    <source>
        <dbReference type="EMBL" id="TCL65010.1"/>
    </source>
</evidence>
<keyword evidence="4 6" id="KW-1133">Transmembrane helix</keyword>
<evidence type="ECO:0000256" key="2">
    <source>
        <dbReference type="ARBA" id="ARBA00022475"/>
    </source>
</evidence>
<feature type="transmembrane region" description="Helical" evidence="6">
    <location>
        <begin position="223"/>
        <end position="239"/>
    </location>
</feature>
<dbReference type="AlphaFoldDB" id="A0A4R1RH17"/>
<organism evidence="7 8">
    <name type="scientific">Mariniflexile fucanivorans</name>
    <dbReference type="NCBI Taxonomy" id="264023"/>
    <lineage>
        <taxon>Bacteria</taxon>
        <taxon>Pseudomonadati</taxon>
        <taxon>Bacteroidota</taxon>
        <taxon>Flavobacteriia</taxon>
        <taxon>Flavobacteriales</taxon>
        <taxon>Flavobacteriaceae</taxon>
        <taxon>Mariniflexile</taxon>
    </lineage>
</organism>